<evidence type="ECO:0000256" key="1">
    <source>
        <dbReference type="ARBA" id="ARBA00004383"/>
    </source>
</evidence>
<keyword evidence="8" id="KW-1133">Transmembrane helix</keyword>
<evidence type="ECO:0000256" key="7">
    <source>
        <dbReference type="ARBA" id="ARBA00022927"/>
    </source>
</evidence>
<evidence type="ECO:0000256" key="5">
    <source>
        <dbReference type="ARBA" id="ARBA00022519"/>
    </source>
</evidence>
<dbReference type="EMBL" id="BART01020219">
    <property type="protein sequence ID" value="GAH01546.1"/>
    <property type="molecule type" value="Genomic_DNA"/>
</dbReference>
<dbReference type="GO" id="GO:0015031">
    <property type="term" value="P:protein transport"/>
    <property type="evidence" value="ECO:0007669"/>
    <property type="project" value="UniProtKB-KW"/>
</dbReference>
<keyword evidence="9" id="KW-0472">Membrane</keyword>
<dbReference type="GO" id="GO:0098797">
    <property type="term" value="C:plasma membrane protein complex"/>
    <property type="evidence" value="ECO:0007669"/>
    <property type="project" value="TreeGrafter"/>
</dbReference>
<dbReference type="PANTHER" id="PTHR33446:SF2">
    <property type="entry name" value="PROTEIN TONB"/>
    <property type="match status" value="1"/>
</dbReference>
<keyword evidence="3" id="KW-0813">Transport</keyword>
<dbReference type="InterPro" id="IPR051045">
    <property type="entry name" value="TonB-dependent_transducer"/>
</dbReference>
<evidence type="ECO:0000256" key="6">
    <source>
        <dbReference type="ARBA" id="ARBA00022692"/>
    </source>
</evidence>
<dbReference type="PANTHER" id="PTHR33446">
    <property type="entry name" value="PROTEIN TONB-RELATED"/>
    <property type="match status" value="1"/>
</dbReference>
<dbReference type="InterPro" id="IPR037682">
    <property type="entry name" value="TonB_C"/>
</dbReference>
<accession>X1C0D8</accession>
<dbReference type="GO" id="GO:0055085">
    <property type="term" value="P:transmembrane transport"/>
    <property type="evidence" value="ECO:0007669"/>
    <property type="project" value="InterPro"/>
</dbReference>
<feature type="domain" description="TonB C-terminal" evidence="10">
    <location>
        <begin position="121"/>
        <end position="184"/>
    </location>
</feature>
<evidence type="ECO:0000256" key="8">
    <source>
        <dbReference type="ARBA" id="ARBA00022989"/>
    </source>
</evidence>
<dbReference type="InterPro" id="IPR006260">
    <property type="entry name" value="TonB/TolA_C"/>
</dbReference>
<reference evidence="11" key="1">
    <citation type="journal article" date="2014" name="Front. Microbiol.">
        <title>High frequency of phylogenetically diverse reductive dehalogenase-homologous genes in deep subseafloor sedimentary metagenomes.</title>
        <authorList>
            <person name="Kawai M."/>
            <person name="Futagami T."/>
            <person name="Toyoda A."/>
            <person name="Takaki Y."/>
            <person name="Nishi S."/>
            <person name="Hori S."/>
            <person name="Arai W."/>
            <person name="Tsubouchi T."/>
            <person name="Morono Y."/>
            <person name="Uchiyama I."/>
            <person name="Ito T."/>
            <person name="Fujiyama A."/>
            <person name="Inagaki F."/>
            <person name="Takami H."/>
        </authorList>
    </citation>
    <scope>NUCLEOTIDE SEQUENCE</scope>
    <source>
        <strain evidence="11">Expedition CK06-06</strain>
    </source>
</reference>
<keyword evidence="7" id="KW-0653">Protein transport</keyword>
<dbReference type="Pfam" id="PF03544">
    <property type="entry name" value="TonB_C"/>
    <property type="match status" value="1"/>
</dbReference>
<dbReference type="SUPFAM" id="SSF74653">
    <property type="entry name" value="TolA/TonB C-terminal domain"/>
    <property type="match status" value="2"/>
</dbReference>
<sequence>SKLPNPTYLPASYRSGEIPVQPPQVPGGGQVLLELTVGDDGKVLKGHTLRSTPPFTELLVDAVRLWRFQPAEDRGHEVESGVLVAALFRPPTLMGPAAGEPAKDVTPPSTLIPMPYTMVQPDYPPGALADGVVLVEIIVERDGTVEAARVLRSSAAFDQASTDAVLQWKFRPARRDGQPVPSFAYIIFGFRQPVTPTK</sequence>
<keyword evidence="6" id="KW-0812">Transmembrane</keyword>
<evidence type="ECO:0000313" key="11">
    <source>
        <dbReference type="EMBL" id="GAH01546.1"/>
    </source>
</evidence>
<dbReference type="Gene3D" id="3.30.1150.10">
    <property type="match status" value="2"/>
</dbReference>
<evidence type="ECO:0000256" key="9">
    <source>
        <dbReference type="ARBA" id="ARBA00023136"/>
    </source>
</evidence>
<keyword evidence="5" id="KW-0997">Cell inner membrane</keyword>
<comment type="subcellular location">
    <subcellularLocation>
        <location evidence="1">Cell inner membrane</location>
        <topology evidence="1">Single-pass membrane protein</topology>
        <orientation evidence="1">Periplasmic side</orientation>
    </subcellularLocation>
</comment>
<gene>
    <name evidence="11" type="ORF">S01H4_37604</name>
</gene>
<proteinExistence type="inferred from homology"/>
<name>X1C0D8_9ZZZZ</name>
<feature type="non-terminal residue" evidence="11">
    <location>
        <position position="1"/>
    </location>
</feature>
<comment type="similarity">
    <text evidence="2">Belongs to the TonB family.</text>
</comment>
<keyword evidence="4" id="KW-1003">Cell membrane</keyword>
<dbReference type="NCBIfam" id="TIGR01352">
    <property type="entry name" value="tonB_Cterm"/>
    <property type="match status" value="1"/>
</dbReference>
<evidence type="ECO:0000256" key="4">
    <source>
        <dbReference type="ARBA" id="ARBA00022475"/>
    </source>
</evidence>
<organism evidence="11">
    <name type="scientific">marine sediment metagenome</name>
    <dbReference type="NCBI Taxonomy" id="412755"/>
    <lineage>
        <taxon>unclassified sequences</taxon>
        <taxon>metagenomes</taxon>
        <taxon>ecological metagenomes</taxon>
    </lineage>
</organism>
<evidence type="ECO:0000259" key="10">
    <source>
        <dbReference type="Pfam" id="PF03544"/>
    </source>
</evidence>
<evidence type="ECO:0000256" key="2">
    <source>
        <dbReference type="ARBA" id="ARBA00006555"/>
    </source>
</evidence>
<dbReference type="AlphaFoldDB" id="X1C0D8"/>
<comment type="caution">
    <text evidence="11">The sequence shown here is derived from an EMBL/GenBank/DDBJ whole genome shotgun (WGS) entry which is preliminary data.</text>
</comment>
<dbReference type="GO" id="GO:0031992">
    <property type="term" value="F:energy transducer activity"/>
    <property type="evidence" value="ECO:0007669"/>
    <property type="project" value="TreeGrafter"/>
</dbReference>
<evidence type="ECO:0000256" key="3">
    <source>
        <dbReference type="ARBA" id="ARBA00022448"/>
    </source>
</evidence>
<protein>
    <recommendedName>
        <fullName evidence="10">TonB C-terminal domain-containing protein</fullName>
    </recommendedName>
</protein>